<dbReference type="Proteomes" id="UP001160148">
    <property type="component" value="Unassembled WGS sequence"/>
</dbReference>
<reference evidence="1 2" key="1">
    <citation type="submission" date="2023-01" db="EMBL/GenBank/DDBJ databases">
        <authorList>
            <person name="Whitehead M."/>
        </authorList>
    </citation>
    <scope>NUCLEOTIDE SEQUENCE [LARGE SCALE GENOMIC DNA]</scope>
</reference>
<dbReference type="EMBL" id="CARXXK010000005">
    <property type="protein sequence ID" value="CAI6368436.1"/>
    <property type="molecule type" value="Genomic_DNA"/>
</dbReference>
<evidence type="ECO:0000313" key="1">
    <source>
        <dbReference type="EMBL" id="CAI6368436.1"/>
    </source>
</evidence>
<gene>
    <name evidence="1" type="ORF">MEUPH1_LOCUS22796</name>
</gene>
<organism evidence="1 2">
    <name type="scientific">Macrosiphum euphorbiae</name>
    <name type="common">potato aphid</name>
    <dbReference type="NCBI Taxonomy" id="13131"/>
    <lineage>
        <taxon>Eukaryota</taxon>
        <taxon>Metazoa</taxon>
        <taxon>Ecdysozoa</taxon>
        <taxon>Arthropoda</taxon>
        <taxon>Hexapoda</taxon>
        <taxon>Insecta</taxon>
        <taxon>Pterygota</taxon>
        <taxon>Neoptera</taxon>
        <taxon>Paraneoptera</taxon>
        <taxon>Hemiptera</taxon>
        <taxon>Sternorrhyncha</taxon>
        <taxon>Aphidomorpha</taxon>
        <taxon>Aphidoidea</taxon>
        <taxon>Aphididae</taxon>
        <taxon>Macrosiphini</taxon>
        <taxon>Macrosiphum</taxon>
    </lineage>
</organism>
<proteinExistence type="predicted"/>
<evidence type="ECO:0000313" key="2">
    <source>
        <dbReference type="Proteomes" id="UP001160148"/>
    </source>
</evidence>
<protein>
    <submittedName>
        <fullName evidence="1">Uncharacterized protein</fullName>
    </submittedName>
</protein>
<dbReference type="AlphaFoldDB" id="A0AAV0XLX5"/>
<name>A0AAV0XLX5_9HEMI</name>
<keyword evidence="2" id="KW-1185">Reference proteome</keyword>
<comment type="caution">
    <text evidence="1">The sequence shown here is derived from an EMBL/GenBank/DDBJ whole genome shotgun (WGS) entry which is preliminary data.</text>
</comment>
<accession>A0AAV0XLX5</accession>
<sequence>MSPFSRETFSNAQTTHRCAKNIIIYAHYILCWTYRIYRKSRRADMVAIDHSNESPTNFRPKASEATLEVPISFTQKLRGFRGNYTSGKLQPDRFERNRTVFADLKAKSNT</sequence>